<reference evidence="2" key="1">
    <citation type="submission" date="2014-11" db="EMBL/GenBank/DDBJ databases">
        <authorList>
            <person name="Otto D Thomas"/>
            <person name="Naeem Raeece"/>
        </authorList>
    </citation>
    <scope>NUCLEOTIDE SEQUENCE</scope>
</reference>
<sequence length="177" mass="19453">MDDFVVAAVVVGSGLATVSQLLGVCTVRARVSALRLATPEDTEQIAERKPSSQPADLRAFLCCFRYICCITCFSPVSDSYFERLTNMHRHATENNTSLGLVLFSSWLALTRCEERGGDCDPIARFGTVVAYTHLGCRLLHLLFYAIAIRQPYRALAFIASNISLGLLLRVTVMALTS</sequence>
<dbReference type="SUPFAM" id="SSF161084">
    <property type="entry name" value="MAPEG domain-like"/>
    <property type="match status" value="1"/>
</dbReference>
<dbReference type="VEuPathDB" id="CryptoDB:Cvel_8580"/>
<dbReference type="InterPro" id="IPR023352">
    <property type="entry name" value="MAPEG-like_dom_sf"/>
</dbReference>
<dbReference type="Gene3D" id="1.20.120.550">
    <property type="entry name" value="Membrane associated eicosanoid/glutathione metabolism-like domain"/>
    <property type="match status" value="1"/>
</dbReference>
<feature type="transmembrane region" description="Helical" evidence="1">
    <location>
        <begin position="154"/>
        <end position="175"/>
    </location>
</feature>
<organism evidence="2">
    <name type="scientific">Chromera velia CCMP2878</name>
    <dbReference type="NCBI Taxonomy" id="1169474"/>
    <lineage>
        <taxon>Eukaryota</taxon>
        <taxon>Sar</taxon>
        <taxon>Alveolata</taxon>
        <taxon>Colpodellida</taxon>
        <taxon>Chromeraceae</taxon>
        <taxon>Chromera</taxon>
    </lineage>
</organism>
<keyword evidence="1" id="KW-1133">Transmembrane helix</keyword>
<name>A0A0G4HU31_9ALVE</name>
<dbReference type="AlphaFoldDB" id="A0A0G4HU31"/>
<gene>
    <name evidence="2" type="ORF">Cvel_8580</name>
</gene>
<evidence type="ECO:0000313" key="2">
    <source>
        <dbReference type="EMBL" id="CEM47923.1"/>
    </source>
</evidence>
<accession>A0A0G4HU31</accession>
<proteinExistence type="predicted"/>
<evidence type="ECO:0000256" key="1">
    <source>
        <dbReference type="SAM" id="Phobius"/>
    </source>
</evidence>
<keyword evidence="1" id="KW-0472">Membrane</keyword>
<protein>
    <submittedName>
        <fullName evidence="2">Uncharacterized protein</fullName>
    </submittedName>
</protein>
<dbReference type="EMBL" id="CDMZ01003883">
    <property type="protein sequence ID" value="CEM47923.1"/>
    <property type="molecule type" value="Genomic_DNA"/>
</dbReference>
<keyword evidence="1" id="KW-0812">Transmembrane</keyword>